<keyword evidence="1" id="KW-1133">Transmembrane helix</keyword>
<dbReference type="AlphaFoldDB" id="A0A9W9EF85"/>
<accession>A0A9W9EF85</accession>
<dbReference type="PANTHER" id="PTHR42109">
    <property type="entry name" value="UNPLACED GENOMIC SCAFFOLD UM_SCAF_CONTIG_1.265, WHOLE GENOME SHOTGUN SEQUENCE"/>
    <property type="match status" value="1"/>
</dbReference>
<dbReference type="PANTHER" id="PTHR42109:SF2">
    <property type="entry name" value="INTEGRAL MEMBRANE PROTEIN"/>
    <property type="match status" value="1"/>
</dbReference>
<feature type="transmembrane region" description="Helical" evidence="1">
    <location>
        <begin position="225"/>
        <end position="247"/>
    </location>
</feature>
<organism evidence="3 4">
    <name type="scientific">Trichoderma breve</name>
    <dbReference type="NCBI Taxonomy" id="2034170"/>
    <lineage>
        <taxon>Eukaryota</taxon>
        <taxon>Fungi</taxon>
        <taxon>Dikarya</taxon>
        <taxon>Ascomycota</taxon>
        <taxon>Pezizomycotina</taxon>
        <taxon>Sordariomycetes</taxon>
        <taxon>Hypocreomycetidae</taxon>
        <taxon>Hypocreales</taxon>
        <taxon>Hypocreaceae</taxon>
        <taxon>Trichoderma</taxon>
    </lineage>
</organism>
<evidence type="ECO:0000259" key="2">
    <source>
        <dbReference type="Pfam" id="PF24800"/>
    </source>
</evidence>
<keyword evidence="1" id="KW-0472">Membrane</keyword>
<evidence type="ECO:0000313" key="3">
    <source>
        <dbReference type="EMBL" id="KAJ4865623.1"/>
    </source>
</evidence>
<feature type="transmembrane region" description="Helical" evidence="1">
    <location>
        <begin position="179"/>
        <end position="199"/>
    </location>
</feature>
<evidence type="ECO:0000256" key="1">
    <source>
        <dbReference type="SAM" id="Phobius"/>
    </source>
</evidence>
<proteinExistence type="predicted"/>
<reference evidence="3" key="1">
    <citation type="submission" date="2022-09" db="EMBL/GenBank/DDBJ databases">
        <title>Chromosome-level assembly of Trichoderma breve T069, a fungus used in development of biopesticide product.</title>
        <authorList>
            <person name="Lin R."/>
            <person name="Liu T."/>
        </authorList>
    </citation>
    <scope>NUCLEOTIDE SEQUENCE</scope>
    <source>
        <strain evidence="3">T069</strain>
    </source>
</reference>
<keyword evidence="4" id="KW-1185">Reference proteome</keyword>
<dbReference type="EMBL" id="JAOPEN010000001">
    <property type="protein sequence ID" value="KAJ4865623.1"/>
    <property type="molecule type" value="Genomic_DNA"/>
</dbReference>
<evidence type="ECO:0000313" key="4">
    <source>
        <dbReference type="Proteomes" id="UP001140511"/>
    </source>
</evidence>
<dbReference type="InterPro" id="IPR056119">
    <property type="entry name" value="DUF7702"/>
</dbReference>
<feature type="transmembrane region" description="Helical" evidence="1">
    <location>
        <begin position="147"/>
        <end position="167"/>
    </location>
</feature>
<gene>
    <name evidence="3" type="ORF">T069G_02153</name>
</gene>
<feature type="transmembrane region" description="Helical" evidence="1">
    <location>
        <begin position="6"/>
        <end position="26"/>
    </location>
</feature>
<protein>
    <recommendedName>
        <fullName evidence="2">DUF7702 domain-containing protein</fullName>
    </recommendedName>
</protein>
<keyword evidence="1" id="KW-0812">Transmembrane</keyword>
<dbReference type="GeneID" id="80864051"/>
<feature type="transmembrane region" description="Helical" evidence="1">
    <location>
        <begin position="38"/>
        <end position="59"/>
    </location>
</feature>
<feature type="transmembrane region" description="Helical" evidence="1">
    <location>
        <begin position="71"/>
        <end position="94"/>
    </location>
</feature>
<feature type="transmembrane region" description="Helical" evidence="1">
    <location>
        <begin position="106"/>
        <end position="127"/>
    </location>
</feature>
<sequence>MTLDTHGKLALVEVIVYIPVGLFCIYNNIRHGFRRDAGWIYLTIFTIIKIAGSIMTMEIENGKDQNLTTTAAILNTVALSPLLNASLSFLNVGLNKSRSFTRHIAAALKPLHLLIIFGLILSVSGGISRTKTSQNSLDDGARELQAASGVFALTWVLMAFACLIYMANMYHVQRSAKRLIVSVTLAMPLLCIRVVYSGLNAINLDTSSSTGHTAKFNPVTGDWRIYLALGLVPEFGVVFLYTICGIINSLSKAKDTASEYEGIGPLSSTI</sequence>
<dbReference type="RefSeq" id="XP_056034679.1">
    <property type="nucleotide sequence ID" value="XM_056169363.1"/>
</dbReference>
<dbReference type="Pfam" id="PF24800">
    <property type="entry name" value="DUF7702"/>
    <property type="match status" value="1"/>
</dbReference>
<name>A0A9W9EF85_9HYPO</name>
<dbReference type="Proteomes" id="UP001140511">
    <property type="component" value="Unassembled WGS sequence"/>
</dbReference>
<feature type="domain" description="DUF7702" evidence="2">
    <location>
        <begin position="3"/>
        <end position="246"/>
    </location>
</feature>
<comment type="caution">
    <text evidence="3">The sequence shown here is derived from an EMBL/GenBank/DDBJ whole genome shotgun (WGS) entry which is preliminary data.</text>
</comment>